<feature type="compositionally biased region" description="Low complexity" evidence="1">
    <location>
        <begin position="464"/>
        <end position="474"/>
    </location>
</feature>
<dbReference type="EnsemblMetazoa" id="Aqu2.1.33511_001">
    <property type="protein sequence ID" value="Aqu2.1.33511_001"/>
    <property type="gene ID" value="Aqu2.1.33511"/>
</dbReference>
<dbReference type="GO" id="GO:0005525">
    <property type="term" value="F:GTP binding"/>
    <property type="evidence" value="ECO:0007669"/>
    <property type="project" value="InterPro"/>
</dbReference>
<feature type="compositionally biased region" description="Basic and acidic residues" evidence="1">
    <location>
        <begin position="728"/>
        <end position="747"/>
    </location>
</feature>
<organism evidence="2">
    <name type="scientific">Amphimedon queenslandica</name>
    <name type="common">Sponge</name>
    <dbReference type="NCBI Taxonomy" id="400682"/>
    <lineage>
        <taxon>Eukaryota</taxon>
        <taxon>Metazoa</taxon>
        <taxon>Porifera</taxon>
        <taxon>Demospongiae</taxon>
        <taxon>Heteroscleromorpha</taxon>
        <taxon>Haplosclerida</taxon>
        <taxon>Niphatidae</taxon>
        <taxon>Amphimedon</taxon>
    </lineage>
</organism>
<feature type="compositionally biased region" description="Polar residues" evidence="1">
    <location>
        <begin position="749"/>
        <end position="759"/>
    </location>
</feature>
<feature type="compositionally biased region" description="Pro residues" evidence="1">
    <location>
        <begin position="869"/>
        <end position="884"/>
    </location>
</feature>
<feature type="compositionally biased region" description="Low complexity" evidence="1">
    <location>
        <begin position="588"/>
        <end position="598"/>
    </location>
</feature>
<dbReference type="SUPFAM" id="SSF52540">
    <property type="entry name" value="P-loop containing nucleoside triphosphate hydrolases"/>
    <property type="match status" value="1"/>
</dbReference>
<reference evidence="2" key="1">
    <citation type="submission" date="2017-05" db="UniProtKB">
        <authorList>
            <consortium name="EnsemblMetazoa"/>
        </authorList>
    </citation>
    <scope>IDENTIFICATION</scope>
</reference>
<name>A0A1X7V0N3_AMPQE</name>
<dbReference type="GO" id="GO:0005096">
    <property type="term" value="F:GTPase activator activity"/>
    <property type="evidence" value="ECO:0007669"/>
    <property type="project" value="TreeGrafter"/>
</dbReference>
<feature type="compositionally biased region" description="Polar residues" evidence="1">
    <location>
        <begin position="1170"/>
        <end position="1187"/>
    </location>
</feature>
<evidence type="ECO:0000256" key="1">
    <source>
        <dbReference type="SAM" id="MobiDB-lite"/>
    </source>
</evidence>
<dbReference type="OrthoDB" id="9994905at2759"/>
<dbReference type="Gene3D" id="3.40.50.300">
    <property type="entry name" value="P-loop containing nucleotide triphosphate hydrolases"/>
    <property type="match status" value="1"/>
</dbReference>
<feature type="region of interest" description="Disordered" evidence="1">
    <location>
        <begin position="440"/>
        <end position="478"/>
    </location>
</feature>
<proteinExistence type="predicted"/>
<dbReference type="GO" id="GO:0007266">
    <property type="term" value="P:Rho protein signal transduction"/>
    <property type="evidence" value="ECO:0007669"/>
    <property type="project" value="TreeGrafter"/>
</dbReference>
<dbReference type="GO" id="GO:0008361">
    <property type="term" value="P:regulation of cell size"/>
    <property type="evidence" value="ECO:0007669"/>
    <property type="project" value="TreeGrafter"/>
</dbReference>
<feature type="compositionally biased region" description="Polar residues" evidence="1">
    <location>
        <begin position="811"/>
        <end position="842"/>
    </location>
</feature>
<evidence type="ECO:0000313" key="2">
    <source>
        <dbReference type="EnsemblMetazoa" id="Aqu2.1.33511_001"/>
    </source>
</evidence>
<feature type="compositionally biased region" description="Polar residues" evidence="1">
    <location>
        <begin position="1021"/>
        <end position="1030"/>
    </location>
</feature>
<dbReference type="InterPro" id="IPR051978">
    <property type="entry name" value="Rho-GAP_domain"/>
</dbReference>
<protein>
    <submittedName>
        <fullName evidence="2">Uncharacterized protein</fullName>
    </submittedName>
</protein>
<sequence length="1468" mass="162311">MIIVTVFIKQATSSLCYSWRFLLFSLSPFKREKRRGTVIPMSSSSNEVAHIIVSVVGFNAHGATYSSSSEGVGKSCLCSRFRYPGFDDYVPDHPSLLAFHEFESQVVSTDSFLYWGPEEALYTARGSKQGKVKEIKVKHEVLEHTVFYQDETSRPFRQHSKLLETAAYAKKAAQTPESSRKISYYARDAIGFPDRYTCLPYPSNPNKLQRGFIIAVDISLEGPRFEQQFTAVESIAYELRKSPLIIAATKRDIACQASLTRLSEWAAKQKLALIETSAKENINVSDAFRLVASKVLPKRINDHYMDYAGATGELITKRAAAKKELKNYLKTFVHTSSITLASLEATKYYQDGLNMLGKFTSDEVVCCHLLVVRNREIEDFSGVKDNPDMRLELLEDFIDSQTDFNAHKGMLNTMANHLVNPEQAVYANEGVGNSNFHHLLPSPMIDRKKDPAPSHNETEVLKNQPQQQQQQQQPTSPGKYVRLVSQSSDASVIGSTTTIDSTATATEEDGDTPLSTTQVGQALSIEEVYDDFTTPEGGPSEDTSLLSMKERAALLKKQFQGHSVAVNESVRPVTPPIQSSIQSKETFSSSSAGSSPAANKKLTTKRPPPAVPSKPSNYQKHKIKGTAPPPPPNEATSTSPPDAATGLPELASRPALPNKTQTSSPQHSLESKPQQFVPNEQHLTTEQSERQTDSTLEKQDLPGAKHKDILELERQDSPLEDVAQSQLDKSKSEPSLEDASLVKDKLQEQLAQQITQSKSPRLDQRKKNYETKGISERKNYEKTKPTPPPPTTKPKRNDYEPKLPKLRQKHGITSGTPTTASDSPSVTNVTQSPTNVTQSLPVTTPPNSALSHPLPPPPPPQFVSAVNQPLPPPPPQANPLPFSPPTKDTISSPPIHSMSMMSPPLDSSPTVVSHYPSLSSPPLLSPPVLSPPQSMVSPSSSVHFSPHSSVVSSPSHSVSSVQAVTTPHGRSPSPPPIPPHTAAMLKPREPESVKPSKRHNYFNIFKKLTGDSNDGKKPGDTPSTDNNTNSGRRRRTQVDMTRRPLPMEPLVKPVHGEEDYEKPDTFFERPRMPLPGESPGPYPLPVPLPGEQYPASVDPRMNSPFIVDPRFADPRVPGFDPLLMTTRNPYPYVIPNASVPANLWSTPNWFANRPSEQLLLSEHLQRLHAQQSNVPRRSQSFQVTGSRRVNHLDDDVDEDGYQNPDVVEDIRRERDLTSQWSVGPQQLPGRSIDYDYPELRGFRTVPRRSPQRSHQERPLPSRKPPRPLQKEDSYVNMDESSLADDYQNSDIINSMTDFVPQVRLPPRSKGGSMDDSFLYYNMRRRNILSPPLSPQRSMLPPRGSAQESGGSEIGIAPPSKNPTLVEQQKNSSPSLPPPLPAKSKGSTMSHSFSTSSIESGSSGPPLSRIPSLPPKDIKDLPPLPSKPESPGIDEETGQKKKIKLPPRNIPRPGFNNMTIQQQEYTTII</sequence>
<feature type="compositionally biased region" description="Low complexity" evidence="1">
    <location>
        <begin position="1383"/>
        <end position="1406"/>
    </location>
</feature>
<feature type="compositionally biased region" description="Polar residues" evidence="1">
    <location>
        <begin position="1361"/>
        <end position="1370"/>
    </location>
</feature>
<feature type="compositionally biased region" description="Low complexity" evidence="1">
    <location>
        <begin position="890"/>
        <end position="922"/>
    </location>
</feature>
<dbReference type="STRING" id="400682.A0A1X7V0N3"/>
<accession>A0A1X7V0N3</accession>
<feature type="region of interest" description="Disordered" evidence="1">
    <location>
        <begin position="1328"/>
        <end position="1455"/>
    </location>
</feature>
<dbReference type="PANTHER" id="PTHR46005">
    <property type="entry name" value="RHO GTPASE-ACTIVATING PROTEIN 190"/>
    <property type="match status" value="1"/>
</dbReference>
<dbReference type="InterPro" id="IPR001806">
    <property type="entry name" value="Small_GTPase"/>
</dbReference>
<feature type="compositionally biased region" description="Low complexity" evidence="1">
    <location>
        <begin position="931"/>
        <end position="961"/>
    </location>
</feature>
<feature type="compositionally biased region" description="Basic and acidic residues" evidence="1">
    <location>
        <begin position="445"/>
        <end position="460"/>
    </location>
</feature>
<dbReference type="InterPro" id="IPR027417">
    <property type="entry name" value="P-loop_NTPase"/>
</dbReference>
<dbReference type="PRINTS" id="PR00449">
    <property type="entry name" value="RASTRNSFRMNG"/>
</dbReference>
<dbReference type="Pfam" id="PF00071">
    <property type="entry name" value="Ras"/>
    <property type="match status" value="1"/>
</dbReference>
<dbReference type="GO" id="GO:0003924">
    <property type="term" value="F:GTPase activity"/>
    <property type="evidence" value="ECO:0007669"/>
    <property type="project" value="InterPro"/>
</dbReference>
<feature type="region of interest" description="Disordered" evidence="1">
    <location>
        <begin position="491"/>
        <end position="517"/>
    </location>
</feature>
<feature type="compositionally biased region" description="Basic and acidic residues" evidence="1">
    <location>
        <begin position="1054"/>
        <end position="1071"/>
    </location>
</feature>
<feature type="compositionally biased region" description="Low complexity" evidence="1">
    <location>
        <begin position="493"/>
        <end position="505"/>
    </location>
</feature>
<feature type="compositionally biased region" description="Polar residues" evidence="1">
    <location>
        <begin position="576"/>
        <end position="587"/>
    </location>
</feature>
<dbReference type="InParanoid" id="A0A1X7V0N3"/>
<feature type="compositionally biased region" description="Basic and acidic residues" evidence="1">
    <location>
        <begin position="760"/>
        <end position="784"/>
    </location>
</feature>
<feature type="compositionally biased region" description="Basic and acidic residues" evidence="1">
    <location>
        <begin position="687"/>
        <end position="717"/>
    </location>
</feature>
<feature type="region of interest" description="Disordered" evidence="1">
    <location>
        <begin position="566"/>
        <end position="1080"/>
    </location>
</feature>
<dbReference type="PANTHER" id="PTHR46005:SF4">
    <property type="entry name" value="RHO GTPASE-ACTIVATING PROTEIN 190"/>
    <property type="match status" value="1"/>
</dbReference>
<dbReference type="GO" id="GO:0005829">
    <property type="term" value="C:cytosol"/>
    <property type="evidence" value="ECO:0007669"/>
    <property type="project" value="TreeGrafter"/>
</dbReference>
<feature type="region of interest" description="Disordered" evidence="1">
    <location>
        <begin position="1170"/>
        <end position="1273"/>
    </location>
</feature>
<feature type="compositionally biased region" description="Polar residues" evidence="1">
    <location>
        <begin position="658"/>
        <end position="686"/>
    </location>
</feature>